<evidence type="ECO:0000313" key="3">
    <source>
        <dbReference type="EMBL" id="OGL38237.1"/>
    </source>
</evidence>
<evidence type="ECO:0000259" key="1">
    <source>
        <dbReference type="Pfam" id="PF00534"/>
    </source>
</evidence>
<dbReference type="Gene3D" id="3.40.50.2000">
    <property type="entry name" value="Glycogen Phosphorylase B"/>
    <property type="match status" value="2"/>
</dbReference>
<dbReference type="Pfam" id="PF13439">
    <property type="entry name" value="Glyco_transf_4"/>
    <property type="match status" value="1"/>
</dbReference>
<dbReference type="SUPFAM" id="SSF53756">
    <property type="entry name" value="UDP-Glycosyltransferase/glycogen phosphorylase"/>
    <property type="match status" value="1"/>
</dbReference>
<reference evidence="3 4" key="1">
    <citation type="journal article" date="2016" name="Nat. Commun.">
        <title>Thousands of microbial genomes shed light on interconnected biogeochemical processes in an aquifer system.</title>
        <authorList>
            <person name="Anantharaman K."/>
            <person name="Brown C.T."/>
            <person name="Hug L.A."/>
            <person name="Sharon I."/>
            <person name="Castelle C.J."/>
            <person name="Probst A.J."/>
            <person name="Thomas B.C."/>
            <person name="Singh A."/>
            <person name="Wilkins M.J."/>
            <person name="Karaoz U."/>
            <person name="Brodie E.L."/>
            <person name="Williams K.H."/>
            <person name="Hubbard S.S."/>
            <person name="Banfield J.F."/>
        </authorList>
    </citation>
    <scope>NUCLEOTIDE SEQUENCE [LARGE SCALE GENOMIC DNA]</scope>
</reference>
<proteinExistence type="predicted"/>
<protein>
    <recommendedName>
        <fullName evidence="5">Glycosyltransferase family 1 protein</fullName>
    </recommendedName>
</protein>
<dbReference type="PANTHER" id="PTHR12526">
    <property type="entry name" value="GLYCOSYLTRANSFERASE"/>
    <property type="match status" value="1"/>
</dbReference>
<dbReference type="AlphaFoldDB" id="A0A1F7RBE7"/>
<accession>A0A1F7RBE7</accession>
<comment type="caution">
    <text evidence="3">The sequence shown here is derived from an EMBL/GenBank/DDBJ whole genome shotgun (WGS) entry which is preliminary data.</text>
</comment>
<dbReference type="InterPro" id="IPR001296">
    <property type="entry name" value="Glyco_trans_1"/>
</dbReference>
<evidence type="ECO:0000313" key="4">
    <source>
        <dbReference type="Proteomes" id="UP000178526"/>
    </source>
</evidence>
<feature type="domain" description="Glycosyl transferase family 1" evidence="1">
    <location>
        <begin position="192"/>
        <end position="362"/>
    </location>
</feature>
<gene>
    <name evidence="3" type="ORF">A2042_06175</name>
</gene>
<dbReference type="GO" id="GO:0016757">
    <property type="term" value="F:glycosyltransferase activity"/>
    <property type="evidence" value="ECO:0007669"/>
    <property type="project" value="InterPro"/>
</dbReference>
<evidence type="ECO:0008006" key="5">
    <source>
        <dbReference type="Google" id="ProtNLM"/>
    </source>
</evidence>
<dbReference type="CDD" id="cd03801">
    <property type="entry name" value="GT4_PimA-like"/>
    <property type="match status" value="1"/>
</dbReference>
<name>A0A1F7RBE7_9BACT</name>
<feature type="domain" description="Glycosyltransferase subfamily 4-like N-terminal" evidence="2">
    <location>
        <begin position="18"/>
        <end position="181"/>
    </location>
</feature>
<dbReference type="Pfam" id="PF00534">
    <property type="entry name" value="Glycos_transf_1"/>
    <property type="match status" value="1"/>
</dbReference>
<evidence type="ECO:0000259" key="2">
    <source>
        <dbReference type="Pfam" id="PF13439"/>
    </source>
</evidence>
<sequence length="389" mass="44315">MNKKRLNILQVVGITHRGGSGASAAFLSKKLYERGHNVICVCNRNSFGFELLTSIGVPTVTSVVMSNKFKPNIKFFKQYINDVLTIKDLIEKNDIDILHTHCSPEYWIGALARALVRKKPAFIRTRHIPVPVKKNLLNTYLFNSTDRVIAVSSIIRENYFDKNGYDKKKIETIYDGVDCKRFHPQVDGKVVRKEFNIKDDEILIGNIARLDTIKGHNFFLQSIGEVVREAHNVKVIIAGWRDKKFKDEDMDKLKRIIMDMGIEDKIIFTGFKDNIENILAAIDIFVLSSVGSEGSSRATLEAIAMAKPCVATKVGILPELIEEGKSGFLVPSREPHLMAEAILKLIRNPDRAREFGNCAYKRFLENFTNEIMVEKTLMLYYKVLREKET</sequence>
<dbReference type="PANTHER" id="PTHR12526:SF638">
    <property type="entry name" value="SPORE COAT PROTEIN SA"/>
    <property type="match status" value="1"/>
</dbReference>
<organism evidence="3 4">
    <name type="scientific">Candidatus Schekmanbacteria bacterium GWA2_38_11</name>
    <dbReference type="NCBI Taxonomy" id="1817876"/>
    <lineage>
        <taxon>Bacteria</taxon>
        <taxon>Candidatus Schekmaniibacteriota</taxon>
    </lineage>
</organism>
<dbReference type="Proteomes" id="UP000178526">
    <property type="component" value="Unassembled WGS sequence"/>
</dbReference>
<dbReference type="EMBL" id="MGDB01000153">
    <property type="protein sequence ID" value="OGL38237.1"/>
    <property type="molecule type" value="Genomic_DNA"/>
</dbReference>
<dbReference type="InterPro" id="IPR028098">
    <property type="entry name" value="Glyco_trans_4-like_N"/>
</dbReference>